<evidence type="ECO:0000256" key="1">
    <source>
        <dbReference type="ARBA" id="ARBA00006270"/>
    </source>
</evidence>
<dbReference type="InterPro" id="IPR001806">
    <property type="entry name" value="Small_GTPase"/>
</dbReference>
<dbReference type="SMART" id="SM00176">
    <property type="entry name" value="RAN"/>
    <property type="match status" value="1"/>
</dbReference>
<gene>
    <name evidence="9" type="ORF">DFA_07600</name>
</gene>
<dbReference type="GO" id="GO:0005525">
    <property type="term" value="F:GTP binding"/>
    <property type="evidence" value="ECO:0007669"/>
    <property type="project" value="UniProtKB-KW"/>
</dbReference>
<dbReference type="OrthoDB" id="1436450at2759"/>
<dbReference type="SMART" id="SM00174">
    <property type="entry name" value="RHO"/>
    <property type="match status" value="1"/>
</dbReference>
<evidence type="ECO:0000256" key="8">
    <source>
        <dbReference type="ARBA" id="ARBA00067801"/>
    </source>
</evidence>
<evidence type="ECO:0000256" key="5">
    <source>
        <dbReference type="ARBA" id="ARBA00023134"/>
    </source>
</evidence>
<dbReference type="FunFam" id="3.40.50.300:FF:000751">
    <property type="entry name" value="Rab family GTPase, putative"/>
    <property type="match status" value="1"/>
</dbReference>
<dbReference type="KEGG" id="dfa:DFA_07600"/>
<dbReference type="GO" id="GO:0045335">
    <property type="term" value="C:phagocytic vesicle"/>
    <property type="evidence" value="ECO:0007669"/>
    <property type="project" value="TreeGrafter"/>
</dbReference>
<organism evidence="9 10">
    <name type="scientific">Cavenderia fasciculata</name>
    <name type="common">Slime mold</name>
    <name type="synonym">Dictyostelium fasciculatum</name>
    <dbReference type="NCBI Taxonomy" id="261658"/>
    <lineage>
        <taxon>Eukaryota</taxon>
        <taxon>Amoebozoa</taxon>
        <taxon>Evosea</taxon>
        <taxon>Eumycetozoa</taxon>
        <taxon>Dictyostelia</taxon>
        <taxon>Acytosteliales</taxon>
        <taxon>Cavenderiaceae</taxon>
        <taxon>Cavenderia</taxon>
    </lineage>
</organism>
<keyword evidence="4" id="KW-0653">Protein transport</keyword>
<dbReference type="GO" id="GO:0003924">
    <property type="term" value="F:GTPase activity"/>
    <property type="evidence" value="ECO:0007669"/>
    <property type="project" value="InterPro"/>
</dbReference>
<protein>
    <recommendedName>
        <fullName evidence="8">Ras-related protein Rab-7b</fullName>
    </recommendedName>
</protein>
<sequence>MSQTYVNHNQQQKKYLFKIILIGSSGVGKTSLLSQYVHKRYIQQHKATIGVDFLTKDLQLKDSKGETCSVTLQIWDTAGQERFQSLGSAFYRGADCCVLTYDVNDQTSFENLDRWKNDFIHQAAPSSPSSSPIPYQLVVIGNKIDMENQRCVSQKRAQAWCTENSVISYFETSAKDHQLVEQTFESIARQIVLAIEKQFIIPYQNADPNKVDIKKSANNEKEKK</sequence>
<dbReference type="GO" id="GO:0005764">
    <property type="term" value="C:lysosome"/>
    <property type="evidence" value="ECO:0007669"/>
    <property type="project" value="UniProtKB-ARBA"/>
</dbReference>
<evidence type="ECO:0000256" key="7">
    <source>
        <dbReference type="ARBA" id="ARBA00023289"/>
    </source>
</evidence>
<dbReference type="Pfam" id="PF00071">
    <property type="entry name" value="Ras"/>
    <property type="match status" value="1"/>
</dbReference>
<evidence type="ECO:0000256" key="6">
    <source>
        <dbReference type="ARBA" id="ARBA00023288"/>
    </source>
</evidence>
<evidence type="ECO:0000313" key="10">
    <source>
        <dbReference type="Proteomes" id="UP000007797"/>
    </source>
</evidence>
<dbReference type="Proteomes" id="UP000007797">
    <property type="component" value="Unassembled WGS sequence"/>
</dbReference>
<dbReference type="GO" id="GO:0090385">
    <property type="term" value="P:phagosome-lysosome fusion"/>
    <property type="evidence" value="ECO:0007669"/>
    <property type="project" value="TreeGrafter"/>
</dbReference>
<dbReference type="PANTHER" id="PTHR47981">
    <property type="entry name" value="RAB FAMILY"/>
    <property type="match status" value="1"/>
</dbReference>
<name>F4Q636_CACFS</name>
<dbReference type="EMBL" id="GL883021">
    <property type="protein sequence ID" value="EGG16622.1"/>
    <property type="molecule type" value="Genomic_DNA"/>
</dbReference>
<dbReference type="AlphaFoldDB" id="F4Q636"/>
<dbReference type="GeneID" id="14869679"/>
<dbReference type="PROSITE" id="PS51419">
    <property type="entry name" value="RAB"/>
    <property type="match status" value="1"/>
</dbReference>
<keyword evidence="6" id="KW-0449">Lipoprotein</keyword>
<reference evidence="10" key="1">
    <citation type="journal article" date="2011" name="Genome Res.">
        <title>Phylogeny-wide analysis of social amoeba genomes highlights ancient origins for complex intercellular communication.</title>
        <authorList>
            <person name="Heidel A.J."/>
            <person name="Lawal H.M."/>
            <person name="Felder M."/>
            <person name="Schilde C."/>
            <person name="Helps N.R."/>
            <person name="Tunggal B."/>
            <person name="Rivero F."/>
            <person name="John U."/>
            <person name="Schleicher M."/>
            <person name="Eichinger L."/>
            <person name="Platzer M."/>
            <person name="Noegel A.A."/>
            <person name="Schaap P."/>
            <person name="Gloeckner G."/>
        </authorList>
    </citation>
    <scope>NUCLEOTIDE SEQUENCE [LARGE SCALE GENOMIC DNA]</scope>
    <source>
        <strain evidence="10">SH3</strain>
    </source>
</reference>
<dbReference type="GO" id="GO:0015031">
    <property type="term" value="P:protein transport"/>
    <property type="evidence" value="ECO:0007669"/>
    <property type="project" value="UniProtKB-KW"/>
</dbReference>
<dbReference type="PROSITE" id="PS51420">
    <property type="entry name" value="RHO"/>
    <property type="match status" value="1"/>
</dbReference>
<dbReference type="RefSeq" id="XP_004355096.1">
    <property type="nucleotide sequence ID" value="XM_004355044.1"/>
</dbReference>
<keyword evidence="10" id="KW-1185">Reference proteome</keyword>
<dbReference type="PROSITE" id="PS51421">
    <property type="entry name" value="RAS"/>
    <property type="match status" value="1"/>
</dbReference>
<proteinExistence type="inferred from homology"/>
<dbReference type="GO" id="GO:0002682">
    <property type="term" value="P:regulation of immune system process"/>
    <property type="evidence" value="ECO:0007669"/>
    <property type="project" value="UniProtKB-ARBA"/>
</dbReference>
<dbReference type="GO" id="GO:0008333">
    <property type="term" value="P:endosome to lysosome transport"/>
    <property type="evidence" value="ECO:0007669"/>
    <property type="project" value="TreeGrafter"/>
</dbReference>
<dbReference type="SMART" id="SM00175">
    <property type="entry name" value="RAB"/>
    <property type="match status" value="1"/>
</dbReference>
<keyword evidence="3" id="KW-0547">Nucleotide-binding</keyword>
<dbReference type="Gene3D" id="3.40.50.300">
    <property type="entry name" value="P-loop containing nucleotide triphosphate hydrolases"/>
    <property type="match status" value="1"/>
</dbReference>
<keyword evidence="5" id="KW-0342">GTP-binding</keyword>
<dbReference type="SMART" id="SM00173">
    <property type="entry name" value="RAS"/>
    <property type="match status" value="1"/>
</dbReference>
<dbReference type="SUPFAM" id="SSF52540">
    <property type="entry name" value="P-loop containing nucleoside triphosphate hydrolases"/>
    <property type="match status" value="1"/>
</dbReference>
<dbReference type="OMA" id="FSHINSW"/>
<evidence type="ECO:0000313" key="9">
    <source>
        <dbReference type="EMBL" id="EGG16622.1"/>
    </source>
</evidence>
<keyword evidence="7" id="KW-0636">Prenylation</keyword>
<dbReference type="InterPro" id="IPR027417">
    <property type="entry name" value="P-loop_NTPase"/>
</dbReference>
<keyword evidence="2" id="KW-0813">Transport</keyword>
<dbReference type="NCBIfam" id="TIGR00231">
    <property type="entry name" value="small_GTP"/>
    <property type="match status" value="1"/>
</dbReference>
<dbReference type="InterPro" id="IPR005225">
    <property type="entry name" value="Small_GTP-bd"/>
</dbReference>
<comment type="similarity">
    <text evidence="1">Belongs to the small GTPase superfamily. Rab family.</text>
</comment>
<dbReference type="GO" id="GO:0005770">
    <property type="term" value="C:late endosome"/>
    <property type="evidence" value="ECO:0007669"/>
    <property type="project" value="TreeGrafter"/>
</dbReference>
<evidence type="ECO:0000256" key="3">
    <source>
        <dbReference type="ARBA" id="ARBA00022741"/>
    </source>
</evidence>
<evidence type="ECO:0000256" key="2">
    <source>
        <dbReference type="ARBA" id="ARBA00022448"/>
    </source>
</evidence>
<dbReference type="PRINTS" id="PR00449">
    <property type="entry name" value="RASTRNSFRMNG"/>
</dbReference>
<accession>F4Q636</accession>
<dbReference type="PANTHER" id="PTHR47981:SF20">
    <property type="entry name" value="RAS-RELATED PROTEIN RAB-7A"/>
    <property type="match status" value="1"/>
</dbReference>
<dbReference type="STRING" id="1054147.F4Q636"/>
<evidence type="ECO:0000256" key="4">
    <source>
        <dbReference type="ARBA" id="ARBA00022927"/>
    </source>
</evidence>